<proteinExistence type="predicted"/>
<protein>
    <submittedName>
        <fullName evidence="1">Uncharacterized protein</fullName>
    </submittedName>
</protein>
<sequence length="86" mass="9548">MNDGMPSRDEMLKTLIEKAKEVSAIDFEQLEKDGVIEKVKGGYLVKKYSQLPVAARSLMKSMKKTKDGMQMVIGKPSATTKKLANN</sequence>
<organism evidence="1">
    <name type="scientific">Myoviridae sp. ctoNH1</name>
    <dbReference type="NCBI Taxonomy" id="2826695"/>
    <lineage>
        <taxon>Viruses</taxon>
        <taxon>Duplodnaviria</taxon>
        <taxon>Heunggongvirae</taxon>
        <taxon>Uroviricota</taxon>
        <taxon>Caudoviricetes</taxon>
    </lineage>
</organism>
<dbReference type="EMBL" id="BK015718">
    <property type="protein sequence ID" value="DAE21821.1"/>
    <property type="molecule type" value="Genomic_DNA"/>
</dbReference>
<evidence type="ECO:0000313" key="1">
    <source>
        <dbReference type="EMBL" id="DAE21821.1"/>
    </source>
</evidence>
<reference evidence="1" key="1">
    <citation type="journal article" date="2021" name="Proc. Natl. Acad. Sci. U.S.A.">
        <title>A Catalog of Tens of Thousands of Viruses from Human Metagenomes Reveals Hidden Associations with Chronic Diseases.</title>
        <authorList>
            <person name="Tisza M.J."/>
            <person name="Buck C.B."/>
        </authorList>
    </citation>
    <scope>NUCLEOTIDE SEQUENCE</scope>
    <source>
        <strain evidence="1">CtoNH1</strain>
    </source>
</reference>
<name>A0A8S5QSW6_9CAUD</name>
<accession>A0A8S5QSW6</accession>